<dbReference type="Gramene" id="TuG1812G0500002140.01.T02">
    <property type="protein sequence ID" value="TuG1812G0500002140.01.T02.cds279644"/>
    <property type="gene ID" value="TuG1812G0500002140.01"/>
</dbReference>
<keyword evidence="2" id="KW-1185">Reference proteome</keyword>
<name>A0A8R7QF28_TRIUA</name>
<dbReference type="EnsemblPlants" id="TuG1812G0500002140.01.T02">
    <property type="protein sequence ID" value="TuG1812G0500002140.01.T02.cds279644"/>
    <property type="gene ID" value="TuG1812G0500002140.01"/>
</dbReference>
<accession>A0A8R7QF28</accession>
<reference evidence="1" key="2">
    <citation type="submission" date="2018-03" db="EMBL/GenBank/DDBJ databases">
        <title>The Triticum urartu genome reveals the dynamic nature of wheat genome evolution.</title>
        <authorList>
            <person name="Ling H."/>
            <person name="Ma B."/>
            <person name="Shi X."/>
            <person name="Liu H."/>
            <person name="Dong L."/>
            <person name="Sun H."/>
            <person name="Cao Y."/>
            <person name="Gao Q."/>
            <person name="Zheng S."/>
            <person name="Li Y."/>
            <person name="Yu Y."/>
            <person name="Du H."/>
            <person name="Qi M."/>
            <person name="Li Y."/>
            <person name="Yu H."/>
            <person name="Cui Y."/>
            <person name="Wang N."/>
            <person name="Chen C."/>
            <person name="Wu H."/>
            <person name="Zhao Y."/>
            <person name="Zhang J."/>
            <person name="Li Y."/>
            <person name="Zhou W."/>
            <person name="Zhang B."/>
            <person name="Hu W."/>
            <person name="Eijk M."/>
            <person name="Tang J."/>
            <person name="Witsenboer H."/>
            <person name="Zhao S."/>
            <person name="Li Z."/>
            <person name="Zhang A."/>
            <person name="Wang D."/>
            <person name="Liang C."/>
        </authorList>
    </citation>
    <scope>NUCLEOTIDE SEQUENCE [LARGE SCALE GENOMIC DNA]</scope>
    <source>
        <strain evidence="1">cv. G1812</strain>
    </source>
</reference>
<evidence type="ECO:0000313" key="1">
    <source>
        <dbReference type="EnsemblPlants" id="TuG1812G0500002140.01.T01.cds279643"/>
    </source>
</evidence>
<dbReference type="Gramene" id="TuG1812G0500002140.01.T01">
    <property type="protein sequence ID" value="TuG1812G0500002140.01.T01.cds279643"/>
    <property type="gene ID" value="TuG1812G0500002140.01"/>
</dbReference>
<reference evidence="1" key="3">
    <citation type="submission" date="2022-06" db="UniProtKB">
        <authorList>
            <consortium name="EnsemblPlants"/>
        </authorList>
    </citation>
    <scope>IDENTIFICATION</scope>
</reference>
<evidence type="ECO:0000313" key="2">
    <source>
        <dbReference type="Proteomes" id="UP000015106"/>
    </source>
</evidence>
<protein>
    <submittedName>
        <fullName evidence="1">Uncharacterized protein</fullName>
    </submittedName>
</protein>
<dbReference type="EnsemblPlants" id="TuG1812G0500002140.01.T01">
    <property type="protein sequence ID" value="TuG1812G0500002140.01.T01.cds279643"/>
    <property type="gene ID" value="TuG1812G0500002140.01"/>
</dbReference>
<dbReference type="AlphaFoldDB" id="A0A8R7QF28"/>
<proteinExistence type="predicted"/>
<sequence length="81" mass="8337">MSSSAGGKTGRVDGRMSSSMPVVRQGVLAYAKQPCMNLGGRCLLAVVAAPIQAGRREAGVAGTIGRPLGMNPTPLYSLFFP</sequence>
<reference evidence="2" key="1">
    <citation type="journal article" date="2013" name="Nature">
        <title>Draft genome of the wheat A-genome progenitor Triticum urartu.</title>
        <authorList>
            <person name="Ling H.Q."/>
            <person name="Zhao S."/>
            <person name="Liu D."/>
            <person name="Wang J."/>
            <person name="Sun H."/>
            <person name="Zhang C."/>
            <person name="Fan H."/>
            <person name="Li D."/>
            <person name="Dong L."/>
            <person name="Tao Y."/>
            <person name="Gao C."/>
            <person name="Wu H."/>
            <person name="Li Y."/>
            <person name="Cui Y."/>
            <person name="Guo X."/>
            <person name="Zheng S."/>
            <person name="Wang B."/>
            <person name="Yu K."/>
            <person name="Liang Q."/>
            <person name="Yang W."/>
            <person name="Lou X."/>
            <person name="Chen J."/>
            <person name="Feng M."/>
            <person name="Jian J."/>
            <person name="Zhang X."/>
            <person name="Luo G."/>
            <person name="Jiang Y."/>
            <person name="Liu J."/>
            <person name="Wang Z."/>
            <person name="Sha Y."/>
            <person name="Zhang B."/>
            <person name="Wu H."/>
            <person name="Tang D."/>
            <person name="Shen Q."/>
            <person name="Xue P."/>
            <person name="Zou S."/>
            <person name="Wang X."/>
            <person name="Liu X."/>
            <person name="Wang F."/>
            <person name="Yang Y."/>
            <person name="An X."/>
            <person name="Dong Z."/>
            <person name="Zhang K."/>
            <person name="Zhang X."/>
            <person name="Luo M.C."/>
            <person name="Dvorak J."/>
            <person name="Tong Y."/>
            <person name="Wang J."/>
            <person name="Yang H."/>
            <person name="Li Z."/>
            <person name="Wang D."/>
            <person name="Zhang A."/>
            <person name="Wang J."/>
        </authorList>
    </citation>
    <scope>NUCLEOTIDE SEQUENCE</scope>
    <source>
        <strain evidence="2">cv. G1812</strain>
    </source>
</reference>
<organism evidence="1 2">
    <name type="scientific">Triticum urartu</name>
    <name type="common">Red wild einkorn</name>
    <name type="synonym">Crithodium urartu</name>
    <dbReference type="NCBI Taxonomy" id="4572"/>
    <lineage>
        <taxon>Eukaryota</taxon>
        <taxon>Viridiplantae</taxon>
        <taxon>Streptophyta</taxon>
        <taxon>Embryophyta</taxon>
        <taxon>Tracheophyta</taxon>
        <taxon>Spermatophyta</taxon>
        <taxon>Magnoliopsida</taxon>
        <taxon>Liliopsida</taxon>
        <taxon>Poales</taxon>
        <taxon>Poaceae</taxon>
        <taxon>BOP clade</taxon>
        <taxon>Pooideae</taxon>
        <taxon>Triticodae</taxon>
        <taxon>Triticeae</taxon>
        <taxon>Triticinae</taxon>
        <taxon>Triticum</taxon>
    </lineage>
</organism>
<dbReference type="Proteomes" id="UP000015106">
    <property type="component" value="Chromosome 5"/>
</dbReference>